<sequence length="209" mass="23275">MPRPRTSLKSFLHSAKSILTAPSSTSRPPVTFVIGNESADVDSICSSILLAYLKTYSPHPHRNYPDTFYIPLSNIPRADLRLRPELLPVLKHAHLDTDDVLTLSDLPFPIEKDDGSELARDSKWFLVDHNVLTGSLGTRFGNKVVGIIDHHFNEYEHPLTHDPVHGEGRAIEGVGSCASLIIQHARKANMFPARNQAWDEELAYCADGF</sequence>
<keyword evidence="3" id="KW-1185">Reference proteome</keyword>
<dbReference type="GO" id="GO:0004309">
    <property type="term" value="F:exopolyphosphatase activity"/>
    <property type="evidence" value="ECO:0007669"/>
    <property type="project" value="TreeGrafter"/>
</dbReference>
<evidence type="ECO:0000313" key="2">
    <source>
        <dbReference type="EMBL" id="EPE24362.1"/>
    </source>
</evidence>
<organism evidence="2 3">
    <name type="scientific">Glarea lozoyensis (strain ATCC 20868 / MF5171)</name>
    <dbReference type="NCBI Taxonomy" id="1116229"/>
    <lineage>
        <taxon>Eukaryota</taxon>
        <taxon>Fungi</taxon>
        <taxon>Dikarya</taxon>
        <taxon>Ascomycota</taxon>
        <taxon>Pezizomycotina</taxon>
        <taxon>Leotiomycetes</taxon>
        <taxon>Helotiales</taxon>
        <taxon>Helotiaceae</taxon>
        <taxon>Glarea</taxon>
    </lineage>
</organism>
<feature type="domain" description="DDH" evidence="1">
    <location>
        <begin position="32"/>
        <end position="189"/>
    </location>
</feature>
<reference evidence="2 3" key="1">
    <citation type="journal article" date="2013" name="BMC Genomics">
        <title>Genomics-driven discovery of the pneumocandin biosynthetic gene cluster in the fungus Glarea lozoyensis.</title>
        <authorList>
            <person name="Chen L."/>
            <person name="Yue Q."/>
            <person name="Zhang X."/>
            <person name="Xiang M."/>
            <person name="Wang C."/>
            <person name="Li S."/>
            <person name="Che Y."/>
            <person name="Ortiz-Lopez F.J."/>
            <person name="Bills G.F."/>
            <person name="Liu X."/>
            <person name="An Z."/>
        </authorList>
    </citation>
    <scope>NUCLEOTIDE SEQUENCE [LARGE SCALE GENOMIC DNA]</scope>
    <source>
        <strain evidence="3">ATCC 20868 / MF5171</strain>
    </source>
</reference>
<dbReference type="RefSeq" id="XP_008088450.1">
    <property type="nucleotide sequence ID" value="XM_008090259.1"/>
</dbReference>
<dbReference type="InterPro" id="IPR038763">
    <property type="entry name" value="DHH_sf"/>
</dbReference>
<dbReference type="InterPro" id="IPR001667">
    <property type="entry name" value="DDH_dom"/>
</dbReference>
<accession>S3CCV4</accession>
<dbReference type="EMBL" id="KE145373">
    <property type="protein sequence ID" value="EPE24362.1"/>
    <property type="molecule type" value="Genomic_DNA"/>
</dbReference>
<dbReference type="eggNOG" id="KOG4129">
    <property type="taxonomic scope" value="Eukaryota"/>
</dbReference>
<dbReference type="Pfam" id="PF01368">
    <property type="entry name" value="DHH"/>
    <property type="match status" value="1"/>
</dbReference>
<dbReference type="GO" id="GO:0005737">
    <property type="term" value="C:cytoplasm"/>
    <property type="evidence" value="ECO:0007669"/>
    <property type="project" value="TreeGrafter"/>
</dbReference>
<proteinExistence type="predicted"/>
<name>S3CCV4_GLAL2</name>
<evidence type="ECO:0000259" key="1">
    <source>
        <dbReference type="Pfam" id="PF01368"/>
    </source>
</evidence>
<dbReference type="HOGENOM" id="CLU_1315514_0_0_1"/>
<dbReference type="OrthoDB" id="374045at2759"/>
<gene>
    <name evidence="2" type="ORF">GLAREA_08214</name>
</gene>
<protein>
    <submittedName>
        <fullName evidence="2">DHH phosphoesterase</fullName>
    </submittedName>
</protein>
<dbReference type="KEGG" id="glz:GLAREA_08214"/>
<dbReference type="Proteomes" id="UP000016922">
    <property type="component" value="Unassembled WGS sequence"/>
</dbReference>
<dbReference type="STRING" id="1116229.S3CCV4"/>
<dbReference type="AlphaFoldDB" id="S3CCV4"/>
<dbReference type="PANTHER" id="PTHR12112:SF39">
    <property type="entry name" value="EG:152A3.5 PROTEIN (FBGN0003116_PN PROTEIN)"/>
    <property type="match status" value="1"/>
</dbReference>
<dbReference type="GeneID" id="19467263"/>
<dbReference type="PANTHER" id="PTHR12112">
    <property type="entry name" value="BNIP - RELATED"/>
    <property type="match status" value="1"/>
</dbReference>
<evidence type="ECO:0000313" key="3">
    <source>
        <dbReference type="Proteomes" id="UP000016922"/>
    </source>
</evidence>
<dbReference type="SUPFAM" id="SSF64182">
    <property type="entry name" value="DHH phosphoesterases"/>
    <property type="match status" value="1"/>
</dbReference>
<dbReference type="Gene3D" id="3.90.1640.10">
    <property type="entry name" value="inorganic pyrophosphatase (n-terminal core)"/>
    <property type="match status" value="1"/>
</dbReference>